<evidence type="ECO:0000313" key="14">
    <source>
        <dbReference type="RefSeq" id="XP_030763181.1"/>
    </source>
</evidence>
<dbReference type="PIRSF" id="PIRSF000850">
    <property type="entry name" value="Phospholipase_D_PSS"/>
    <property type="match status" value="1"/>
</dbReference>
<dbReference type="GeneID" id="115887812"/>
<organism evidence="13 14">
    <name type="scientific">Sitophilus oryzae</name>
    <name type="common">Rice weevil</name>
    <name type="synonym">Curculio oryzae</name>
    <dbReference type="NCBI Taxonomy" id="7048"/>
    <lineage>
        <taxon>Eukaryota</taxon>
        <taxon>Metazoa</taxon>
        <taxon>Ecdysozoa</taxon>
        <taxon>Arthropoda</taxon>
        <taxon>Hexapoda</taxon>
        <taxon>Insecta</taxon>
        <taxon>Pterygota</taxon>
        <taxon>Neoptera</taxon>
        <taxon>Endopterygota</taxon>
        <taxon>Coleoptera</taxon>
        <taxon>Polyphaga</taxon>
        <taxon>Cucujiformia</taxon>
        <taxon>Curculionidae</taxon>
        <taxon>Dryophthorinae</taxon>
        <taxon>Sitophilus</taxon>
    </lineage>
</organism>
<dbReference type="UniPathway" id="UPA00084">
    <property type="reaction ID" value="UER00503"/>
</dbReference>
<evidence type="ECO:0000313" key="13">
    <source>
        <dbReference type="Proteomes" id="UP000504635"/>
    </source>
</evidence>
<comment type="pathway">
    <text evidence="2 11">Phospholipid metabolism; phosphatidylglycerol biosynthesis; phosphatidylglycerol from CDP-diacylglycerol: step 1/2.</text>
</comment>
<reference evidence="14" key="1">
    <citation type="submission" date="2025-08" db="UniProtKB">
        <authorList>
            <consortium name="RefSeq"/>
        </authorList>
    </citation>
    <scope>IDENTIFICATION</scope>
    <source>
        <tissue evidence="14">Gonads</tissue>
    </source>
</reference>
<keyword evidence="11" id="KW-0496">Mitochondrion</keyword>
<keyword evidence="4 11" id="KW-0444">Lipid biosynthesis</keyword>
<evidence type="ECO:0000256" key="2">
    <source>
        <dbReference type="ARBA" id="ARBA00005042"/>
    </source>
</evidence>
<comment type="catalytic activity">
    <reaction evidence="10 11">
        <text>a CDP-1,2-diacyl-sn-glycerol + sn-glycerol 3-phosphate = a 1,2-diacyl-sn-glycero-3-phospho-(1'-sn-glycero-3'-phosphate) + CMP + H(+)</text>
        <dbReference type="Rhea" id="RHEA:12593"/>
        <dbReference type="ChEBI" id="CHEBI:15378"/>
        <dbReference type="ChEBI" id="CHEBI:57597"/>
        <dbReference type="ChEBI" id="CHEBI:58332"/>
        <dbReference type="ChEBI" id="CHEBI:60110"/>
        <dbReference type="ChEBI" id="CHEBI:60377"/>
        <dbReference type="EC" id="2.7.8.5"/>
    </reaction>
</comment>
<comment type="function">
    <text evidence="1 11">Functions in the biosynthesis of the anionic phospholipids phosphatidylglycerol and cardiolipin.</text>
</comment>
<dbReference type="Gene3D" id="3.30.870.10">
    <property type="entry name" value="Endonuclease Chain A"/>
    <property type="match status" value="2"/>
</dbReference>
<keyword evidence="11" id="KW-0547">Nucleotide-binding</keyword>
<proteinExistence type="inferred from homology"/>
<dbReference type="RefSeq" id="XP_030763181.1">
    <property type="nucleotide sequence ID" value="XM_030907321.1"/>
</dbReference>
<evidence type="ECO:0000256" key="1">
    <source>
        <dbReference type="ARBA" id="ARBA00003537"/>
    </source>
</evidence>
<sequence length="480" mass="55670">MIRRIVNSVVEGCLQTPSESYIYPHPFTKSDTLSFSWLTNVSPCFPVNAKNIQIISEPKQFYDTILHYCSTASQRITLVSLYIGIGELEKNLINALKENKYFGNNNLKINILLDYTRGSRDRENSRTVLQPLLQQNESNCTVSLYHTPFLRGLLKKYLPNRFNEIVGLQHMKLYVFDDTLVISGANLSNDYFTNRQDRYFIIKDKKLTDFYCGLVRKVESFSLRMDKHNKINLSNNWQYSPYDGNKRKFIEKAGDLIEQHLDDAIKDQNMIQTQGCDTWVFPTIQMGQLGIEHDSLITERILAEAPKNAKLKIATGYFNLTSQYMSTLIYETRANCEILMAHPNANGFLNAKGIAGGIPFAYSLIARMFKKQFENKNQGFRIKLLEYLRDGWTYHAKGLWYYPPHSEYPCMTIVGSPNFGARSVVRDLETQLVIVTENSELRKQLHEECHNLYKLGQDAQTQRDVPSWIYVFVKLFRTYF</sequence>
<evidence type="ECO:0000256" key="8">
    <source>
        <dbReference type="ARBA" id="ARBA00023209"/>
    </source>
</evidence>
<dbReference type="AlphaFoldDB" id="A0A6J2YIT4"/>
<keyword evidence="7 11" id="KW-0443">Lipid metabolism</keyword>
<dbReference type="InterPro" id="IPR016270">
    <property type="entry name" value="PGS1"/>
</dbReference>
<dbReference type="CDD" id="cd09135">
    <property type="entry name" value="PLDc_PGS1_euk_1"/>
    <property type="match status" value="1"/>
</dbReference>
<dbReference type="OrthoDB" id="10250191at2759"/>
<dbReference type="CTD" id="9489"/>
<dbReference type="GO" id="GO:0005524">
    <property type="term" value="F:ATP binding"/>
    <property type="evidence" value="ECO:0007669"/>
    <property type="project" value="UniProtKB-KW"/>
</dbReference>
<evidence type="ECO:0000256" key="3">
    <source>
        <dbReference type="ARBA" id="ARBA00010682"/>
    </source>
</evidence>
<gene>
    <name evidence="14" type="primary">LOC115887812</name>
</gene>
<dbReference type="PANTHER" id="PTHR12586:SF1">
    <property type="entry name" value="CDP-DIACYLGLYCEROL--GLYCEROL-3-PHOSPHATE 3-PHOSPHATIDYLTRANSFERASE, MITOCHONDRIAL"/>
    <property type="match status" value="1"/>
</dbReference>
<evidence type="ECO:0000256" key="4">
    <source>
        <dbReference type="ARBA" id="ARBA00022516"/>
    </source>
</evidence>
<keyword evidence="6" id="KW-0677">Repeat</keyword>
<protein>
    <recommendedName>
        <fullName evidence="11">CDP-diacylglycerol--glycerol-3-phosphate 3-phosphatidyltransferase</fullName>
        <ecNumber evidence="11">2.7.8.5</ecNumber>
    </recommendedName>
</protein>
<dbReference type="InterPro" id="IPR001736">
    <property type="entry name" value="PLipase_D/transphosphatidylase"/>
</dbReference>
<dbReference type="PANTHER" id="PTHR12586">
    <property type="entry name" value="CDP-DIACYLGLYCEROL--SERINE O-PHOSPHATIDYLTRANSFERASE"/>
    <property type="match status" value="1"/>
</dbReference>
<evidence type="ECO:0000256" key="6">
    <source>
        <dbReference type="ARBA" id="ARBA00022737"/>
    </source>
</evidence>
<dbReference type="KEGG" id="soy:115887812"/>
<comment type="similarity">
    <text evidence="3 11">Belongs to the CDP-alcohol phosphatidyltransferase class-II family.</text>
</comment>
<name>A0A6J2YIT4_SITOR</name>
<keyword evidence="11" id="KW-0067">ATP-binding</keyword>
<dbReference type="GO" id="GO:0005739">
    <property type="term" value="C:mitochondrion"/>
    <property type="evidence" value="ECO:0007669"/>
    <property type="project" value="UniProtKB-SubCell"/>
</dbReference>
<keyword evidence="13" id="KW-1185">Reference proteome</keyword>
<evidence type="ECO:0000256" key="10">
    <source>
        <dbReference type="ARBA" id="ARBA00048586"/>
    </source>
</evidence>
<dbReference type="GO" id="GO:0032049">
    <property type="term" value="P:cardiolipin biosynthetic process"/>
    <property type="evidence" value="ECO:0007669"/>
    <property type="project" value="InterPro"/>
</dbReference>
<dbReference type="SMART" id="SM00155">
    <property type="entry name" value="PLDc"/>
    <property type="match status" value="1"/>
</dbReference>
<evidence type="ECO:0000256" key="5">
    <source>
        <dbReference type="ARBA" id="ARBA00022679"/>
    </source>
</evidence>
<dbReference type="FunCoup" id="A0A6J2YIT4">
    <property type="interactions" value="1598"/>
</dbReference>
<keyword evidence="9 11" id="KW-1208">Phospholipid metabolism</keyword>
<evidence type="ECO:0000259" key="12">
    <source>
        <dbReference type="PROSITE" id="PS50035"/>
    </source>
</evidence>
<evidence type="ECO:0000256" key="11">
    <source>
        <dbReference type="RuleBase" id="RU365024"/>
    </source>
</evidence>
<dbReference type="Proteomes" id="UP000504635">
    <property type="component" value="Unplaced"/>
</dbReference>
<comment type="subcellular location">
    <subcellularLocation>
        <location evidence="11">Mitochondrion</location>
    </subcellularLocation>
</comment>
<accession>A0A6J2YIT4</accession>
<keyword evidence="5 11" id="KW-0808">Transferase</keyword>
<dbReference type="PROSITE" id="PS50035">
    <property type="entry name" value="PLD"/>
    <property type="match status" value="1"/>
</dbReference>
<dbReference type="InParanoid" id="A0A6J2YIT4"/>
<dbReference type="EC" id="2.7.8.5" evidence="11"/>
<feature type="domain" description="PLD phosphodiesterase" evidence="12">
    <location>
        <begin position="165"/>
        <end position="191"/>
    </location>
</feature>
<evidence type="ECO:0000256" key="9">
    <source>
        <dbReference type="ARBA" id="ARBA00023264"/>
    </source>
</evidence>
<dbReference type="Pfam" id="PF13091">
    <property type="entry name" value="PLDc_2"/>
    <property type="match status" value="1"/>
</dbReference>
<dbReference type="GO" id="GO:0008444">
    <property type="term" value="F:CDP-diacylglycerol-glycerol-3-phosphate 3-phosphatidyltransferase activity"/>
    <property type="evidence" value="ECO:0007669"/>
    <property type="project" value="UniProtKB-EC"/>
</dbReference>
<keyword evidence="8 11" id="KW-0594">Phospholipid biosynthesis</keyword>
<dbReference type="InterPro" id="IPR025202">
    <property type="entry name" value="PLD-like_dom"/>
</dbReference>
<evidence type="ECO:0000256" key="7">
    <source>
        <dbReference type="ARBA" id="ARBA00023098"/>
    </source>
</evidence>
<dbReference type="CDD" id="cd09137">
    <property type="entry name" value="PLDc_PGS1_euk_2"/>
    <property type="match status" value="1"/>
</dbReference>
<dbReference type="SUPFAM" id="SSF56024">
    <property type="entry name" value="Phospholipase D/nuclease"/>
    <property type="match status" value="1"/>
</dbReference>